<name>A0A4D9DKJ4_9SAUR</name>
<feature type="compositionally biased region" description="Polar residues" evidence="1">
    <location>
        <begin position="1"/>
        <end position="11"/>
    </location>
</feature>
<keyword evidence="4" id="KW-1185">Reference proteome</keyword>
<dbReference type="InterPro" id="IPR004020">
    <property type="entry name" value="DAPIN"/>
</dbReference>
<organism evidence="3 4">
    <name type="scientific">Platysternon megacephalum</name>
    <name type="common">big-headed turtle</name>
    <dbReference type="NCBI Taxonomy" id="55544"/>
    <lineage>
        <taxon>Eukaryota</taxon>
        <taxon>Metazoa</taxon>
        <taxon>Chordata</taxon>
        <taxon>Craniata</taxon>
        <taxon>Vertebrata</taxon>
        <taxon>Euteleostomi</taxon>
        <taxon>Archelosauria</taxon>
        <taxon>Testudinata</taxon>
        <taxon>Testudines</taxon>
        <taxon>Cryptodira</taxon>
        <taxon>Durocryptodira</taxon>
        <taxon>Testudinoidea</taxon>
        <taxon>Platysternidae</taxon>
        <taxon>Platysternon</taxon>
    </lineage>
</organism>
<dbReference type="AlphaFoldDB" id="A0A4D9DKJ4"/>
<dbReference type="PANTHER" id="PTHR14819:SF9">
    <property type="entry name" value="UP-REGULATOR OF CELL PROLIFERATION-LIKE"/>
    <property type="match status" value="1"/>
</dbReference>
<proteinExistence type="predicted"/>
<evidence type="ECO:0000259" key="2">
    <source>
        <dbReference type="PROSITE" id="PS50824"/>
    </source>
</evidence>
<sequence>MISRGSSTSCERPQAIPWGQLEKGDPVDVTDLLISHYREHYGVEVAVKVLRDIRQRQLAERLSRAGSINPGQESETKSDSEPGEKDGSNQCEESAIGQDPETELSQERRGFHDILSKLNLERHRSRKLRLSNLQEISTESIKSWTPHTLGDLPWHFLRKVMALSGMARNTSLGHQAPDEGISEDEEELDSGDNIFQRSDPGTTDSLNPLDVLCAVLLCLFCKVPCEADGRHHREHFASVHRPQSLQRFRNSHAKKLHYSLCSTDVLYNDKFQNSDTEWKPHPYKDYRDCYPDWYIQPDPSIMASDYWKFVFKEFNHQFAREYDALPADLPEEWGEITKEQALESIKKSVYDEIAQLLRKSV</sequence>
<accession>A0A4D9DKJ4</accession>
<comment type="caution">
    <text evidence="3">The sequence shown here is derived from an EMBL/GenBank/DDBJ whole genome shotgun (WGS) entry which is preliminary data.</text>
</comment>
<dbReference type="CDD" id="cd08321">
    <property type="entry name" value="Pyrin_ASC-like"/>
    <property type="match status" value="1"/>
</dbReference>
<feature type="domain" description="Pyrin" evidence="2">
    <location>
        <begin position="1"/>
        <end position="68"/>
    </location>
</feature>
<feature type="region of interest" description="Disordered" evidence="1">
    <location>
        <begin position="61"/>
        <end position="108"/>
    </location>
</feature>
<dbReference type="SUPFAM" id="SSF47986">
    <property type="entry name" value="DEATH domain"/>
    <property type="match status" value="1"/>
</dbReference>
<gene>
    <name evidence="3" type="ORF">DR999_PMT20304</name>
</gene>
<reference evidence="3 4" key="1">
    <citation type="submission" date="2019-04" db="EMBL/GenBank/DDBJ databases">
        <title>Draft genome of the big-headed turtle Platysternon megacephalum.</title>
        <authorList>
            <person name="Gong S."/>
        </authorList>
    </citation>
    <scope>NUCLEOTIDE SEQUENCE [LARGE SCALE GENOMIC DNA]</scope>
    <source>
        <strain evidence="3">DO16091913</strain>
        <tissue evidence="3">Muscle</tissue>
    </source>
</reference>
<dbReference type="InterPro" id="IPR052986">
    <property type="entry name" value="VLIG_GTPase"/>
</dbReference>
<dbReference type="InterPro" id="IPR011029">
    <property type="entry name" value="DEATH-like_dom_sf"/>
</dbReference>
<protein>
    <submittedName>
        <fullName evidence="3">G patch domain and ankyrin repeat-containing protein 1</fullName>
    </submittedName>
</protein>
<feature type="compositionally biased region" description="Acidic residues" evidence="1">
    <location>
        <begin position="180"/>
        <end position="190"/>
    </location>
</feature>
<evidence type="ECO:0000313" key="4">
    <source>
        <dbReference type="Proteomes" id="UP000297703"/>
    </source>
</evidence>
<dbReference type="PANTHER" id="PTHR14819">
    <property type="entry name" value="GTP-BINDING"/>
    <property type="match status" value="1"/>
</dbReference>
<evidence type="ECO:0000313" key="3">
    <source>
        <dbReference type="EMBL" id="TFJ97820.1"/>
    </source>
</evidence>
<dbReference type="Gene3D" id="1.10.533.10">
    <property type="entry name" value="Death Domain, Fas"/>
    <property type="match status" value="1"/>
</dbReference>
<evidence type="ECO:0000256" key="1">
    <source>
        <dbReference type="SAM" id="MobiDB-lite"/>
    </source>
</evidence>
<dbReference type="Pfam" id="PF02758">
    <property type="entry name" value="PYRIN"/>
    <property type="match status" value="1"/>
</dbReference>
<feature type="compositionally biased region" description="Basic and acidic residues" evidence="1">
    <location>
        <begin position="74"/>
        <end position="87"/>
    </location>
</feature>
<feature type="region of interest" description="Disordered" evidence="1">
    <location>
        <begin position="1"/>
        <end position="22"/>
    </location>
</feature>
<feature type="region of interest" description="Disordered" evidence="1">
    <location>
        <begin position="172"/>
        <end position="201"/>
    </location>
</feature>
<reference evidence="3 4" key="2">
    <citation type="submission" date="2019-04" db="EMBL/GenBank/DDBJ databases">
        <title>The genome sequence of big-headed turtle.</title>
        <authorList>
            <person name="Gong S."/>
        </authorList>
    </citation>
    <scope>NUCLEOTIDE SEQUENCE [LARGE SCALE GENOMIC DNA]</scope>
    <source>
        <strain evidence="3">DO16091913</strain>
        <tissue evidence="3">Muscle</tissue>
    </source>
</reference>
<dbReference type="PROSITE" id="PS50824">
    <property type="entry name" value="DAPIN"/>
    <property type="match status" value="1"/>
</dbReference>
<dbReference type="EMBL" id="QXTE01000459">
    <property type="protein sequence ID" value="TFJ97820.1"/>
    <property type="molecule type" value="Genomic_DNA"/>
</dbReference>
<dbReference type="OrthoDB" id="1597724at2759"/>
<dbReference type="Proteomes" id="UP000297703">
    <property type="component" value="Unassembled WGS sequence"/>
</dbReference>
<dbReference type="SMART" id="SM01289">
    <property type="entry name" value="PYRIN"/>
    <property type="match status" value="1"/>
</dbReference>